<dbReference type="STRING" id="70996.SE18_21355"/>
<sequence length="160" mass="18524">MIGLAAPLSLRAVTPKDESLLLNLYASTRAAEMARVDWDDLRKAEFISMQYHAQHTHYLQHYPDASFQIIQHKQQAIGDWYTFQSSSLMRVLDITILPQFRGRGIGSKLLELFLAQAKASQRPVRLYVYKENLRVSAWYKRLGFQAVGGLSMYTEMEWRP</sequence>
<dbReference type="InterPro" id="IPR050276">
    <property type="entry name" value="MshD_Acetyltransferase"/>
</dbReference>
<dbReference type="GO" id="GO:0016747">
    <property type="term" value="F:acyltransferase activity, transferring groups other than amino-acyl groups"/>
    <property type="evidence" value="ECO:0007669"/>
    <property type="project" value="InterPro"/>
</dbReference>
<protein>
    <recommendedName>
        <fullName evidence="1">N-acetyltransferase domain-containing protein</fullName>
    </recommendedName>
</protein>
<reference evidence="2 3" key="1">
    <citation type="submission" date="2015-07" db="EMBL/GenBank/DDBJ databases">
        <title>Whole genome sequence of Herpetosiphon geysericola DSM 7119.</title>
        <authorList>
            <person name="Hemp J."/>
            <person name="Ward L.M."/>
            <person name="Pace L.A."/>
            <person name="Fischer W.W."/>
        </authorList>
    </citation>
    <scope>NUCLEOTIDE SEQUENCE [LARGE SCALE GENOMIC DNA]</scope>
    <source>
        <strain evidence="2 3">DSM 7119</strain>
    </source>
</reference>
<name>A0A0P6XDW1_9CHLR</name>
<dbReference type="OrthoDB" id="156739at2"/>
<dbReference type="RefSeq" id="WP_054536498.1">
    <property type="nucleotide sequence ID" value="NZ_LGKP01000035.1"/>
</dbReference>
<evidence type="ECO:0000313" key="3">
    <source>
        <dbReference type="Proteomes" id="UP000050277"/>
    </source>
</evidence>
<evidence type="ECO:0000313" key="2">
    <source>
        <dbReference type="EMBL" id="KPL81233.1"/>
    </source>
</evidence>
<dbReference type="CDD" id="cd04301">
    <property type="entry name" value="NAT_SF"/>
    <property type="match status" value="1"/>
</dbReference>
<feature type="domain" description="N-acetyltransferase" evidence="1">
    <location>
        <begin position="8"/>
        <end position="160"/>
    </location>
</feature>
<dbReference type="AlphaFoldDB" id="A0A0P6XDW1"/>
<keyword evidence="3" id="KW-1185">Reference proteome</keyword>
<evidence type="ECO:0000259" key="1">
    <source>
        <dbReference type="PROSITE" id="PS51186"/>
    </source>
</evidence>
<comment type="caution">
    <text evidence="2">The sequence shown here is derived from an EMBL/GenBank/DDBJ whole genome shotgun (WGS) entry which is preliminary data.</text>
</comment>
<dbReference type="InterPro" id="IPR000182">
    <property type="entry name" value="GNAT_dom"/>
</dbReference>
<dbReference type="Gene3D" id="3.40.630.30">
    <property type="match status" value="1"/>
</dbReference>
<accession>A0A0P6XDW1</accession>
<dbReference type="Pfam" id="PF13508">
    <property type="entry name" value="Acetyltransf_7"/>
    <property type="match status" value="1"/>
</dbReference>
<organism evidence="2 3">
    <name type="scientific">Herpetosiphon geysericola</name>
    <dbReference type="NCBI Taxonomy" id="70996"/>
    <lineage>
        <taxon>Bacteria</taxon>
        <taxon>Bacillati</taxon>
        <taxon>Chloroflexota</taxon>
        <taxon>Chloroflexia</taxon>
        <taxon>Herpetosiphonales</taxon>
        <taxon>Herpetosiphonaceae</taxon>
        <taxon>Herpetosiphon</taxon>
    </lineage>
</organism>
<dbReference type="PROSITE" id="PS51186">
    <property type="entry name" value="GNAT"/>
    <property type="match status" value="1"/>
</dbReference>
<proteinExistence type="predicted"/>
<dbReference type="EMBL" id="LGKP01000035">
    <property type="protein sequence ID" value="KPL81233.1"/>
    <property type="molecule type" value="Genomic_DNA"/>
</dbReference>
<dbReference type="SUPFAM" id="SSF55729">
    <property type="entry name" value="Acyl-CoA N-acyltransferases (Nat)"/>
    <property type="match status" value="1"/>
</dbReference>
<dbReference type="InterPro" id="IPR016181">
    <property type="entry name" value="Acyl_CoA_acyltransferase"/>
</dbReference>
<dbReference type="Proteomes" id="UP000050277">
    <property type="component" value="Unassembled WGS sequence"/>
</dbReference>
<dbReference type="PANTHER" id="PTHR43617">
    <property type="entry name" value="L-AMINO ACID N-ACETYLTRANSFERASE"/>
    <property type="match status" value="1"/>
</dbReference>
<gene>
    <name evidence="2" type="ORF">SE18_21355</name>
</gene>